<reference evidence="2 3" key="1">
    <citation type="submission" date="2017-11" db="EMBL/GenBank/DDBJ databases">
        <title>De-novo sequencing of pomegranate (Punica granatum L.) genome.</title>
        <authorList>
            <person name="Akparov Z."/>
            <person name="Amiraslanov A."/>
            <person name="Hajiyeva S."/>
            <person name="Abbasov M."/>
            <person name="Kaur K."/>
            <person name="Hamwieh A."/>
            <person name="Solovyev V."/>
            <person name="Salamov A."/>
            <person name="Braich B."/>
            <person name="Kosarev P."/>
            <person name="Mahmoud A."/>
            <person name="Hajiyev E."/>
            <person name="Babayeva S."/>
            <person name="Izzatullayeva V."/>
            <person name="Mammadov A."/>
            <person name="Mammadov A."/>
            <person name="Sharifova S."/>
            <person name="Ojaghi J."/>
            <person name="Eynullazada K."/>
            <person name="Bayramov B."/>
            <person name="Abdulazimova A."/>
            <person name="Shahmuradov I."/>
        </authorList>
    </citation>
    <scope>NUCLEOTIDE SEQUENCE [LARGE SCALE GENOMIC DNA]</scope>
    <source>
        <strain evidence="3">cv. AG2017</strain>
        <tissue evidence="2">Leaf</tissue>
    </source>
</reference>
<feature type="compositionally biased region" description="Basic and acidic residues" evidence="1">
    <location>
        <begin position="123"/>
        <end position="138"/>
    </location>
</feature>
<protein>
    <submittedName>
        <fullName evidence="2">Uncharacterized protein</fullName>
    </submittedName>
</protein>
<dbReference type="EMBL" id="PGOL01002399">
    <property type="protein sequence ID" value="PKI48374.1"/>
    <property type="molecule type" value="Genomic_DNA"/>
</dbReference>
<feature type="region of interest" description="Disordered" evidence="1">
    <location>
        <begin position="11"/>
        <end position="48"/>
    </location>
</feature>
<feature type="region of interest" description="Disordered" evidence="1">
    <location>
        <begin position="121"/>
        <end position="153"/>
    </location>
</feature>
<name>A0A2I0IWL4_PUNGR</name>
<comment type="caution">
    <text evidence="2">The sequence shown here is derived from an EMBL/GenBank/DDBJ whole genome shotgun (WGS) entry which is preliminary data.</text>
</comment>
<evidence type="ECO:0000313" key="2">
    <source>
        <dbReference type="EMBL" id="PKI48374.1"/>
    </source>
</evidence>
<gene>
    <name evidence="2" type="ORF">CRG98_031227</name>
</gene>
<evidence type="ECO:0000313" key="3">
    <source>
        <dbReference type="Proteomes" id="UP000233551"/>
    </source>
</evidence>
<sequence length="174" mass="20103">MGYAAVVRMAEIEGNGESVKERGDDQGDGQMENEMDRHNQLDGCSPDGRRMVMEMLCGKSKRRDEVGRKVGERAAGFAREKEREGEREGERVLRRSLCEDKEIAEMVGAGIRDRRRAGCRANLHGDRRKKELKEEAERRRRRRRKKGKRKEAWRGWANDEGLNTLRGAMLCHFT</sequence>
<proteinExistence type="predicted"/>
<feature type="region of interest" description="Disordered" evidence="1">
    <location>
        <begin position="62"/>
        <end position="91"/>
    </location>
</feature>
<keyword evidence="3" id="KW-1185">Reference proteome</keyword>
<evidence type="ECO:0000256" key="1">
    <source>
        <dbReference type="SAM" id="MobiDB-lite"/>
    </source>
</evidence>
<organism evidence="2 3">
    <name type="scientific">Punica granatum</name>
    <name type="common">Pomegranate</name>
    <dbReference type="NCBI Taxonomy" id="22663"/>
    <lineage>
        <taxon>Eukaryota</taxon>
        <taxon>Viridiplantae</taxon>
        <taxon>Streptophyta</taxon>
        <taxon>Embryophyta</taxon>
        <taxon>Tracheophyta</taxon>
        <taxon>Spermatophyta</taxon>
        <taxon>Magnoliopsida</taxon>
        <taxon>eudicotyledons</taxon>
        <taxon>Gunneridae</taxon>
        <taxon>Pentapetalae</taxon>
        <taxon>rosids</taxon>
        <taxon>malvids</taxon>
        <taxon>Myrtales</taxon>
        <taxon>Lythraceae</taxon>
        <taxon>Punica</taxon>
    </lineage>
</organism>
<dbReference type="Proteomes" id="UP000233551">
    <property type="component" value="Unassembled WGS sequence"/>
</dbReference>
<feature type="compositionally biased region" description="Basic residues" evidence="1">
    <location>
        <begin position="139"/>
        <end position="151"/>
    </location>
</feature>
<dbReference type="AlphaFoldDB" id="A0A2I0IWL4"/>
<accession>A0A2I0IWL4</accession>